<dbReference type="RefSeq" id="WP_112142553.1">
    <property type="nucleotide sequence ID" value="NZ_PGTO01000002.1"/>
</dbReference>
<comment type="caution">
    <text evidence="2">The sequence shown here is derived from an EMBL/GenBank/DDBJ whole genome shotgun (WGS) entry which is preliminary data.</text>
</comment>
<dbReference type="SUPFAM" id="SSF56300">
    <property type="entry name" value="Metallo-dependent phosphatases"/>
    <property type="match status" value="1"/>
</dbReference>
<dbReference type="PANTHER" id="PTHR42850">
    <property type="entry name" value="METALLOPHOSPHOESTERASE"/>
    <property type="match status" value="1"/>
</dbReference>
<sequence length="258" mass="28738">MSDQAFKTSDTSRMKAPDGTRVYAIGDIHGRMDLFERLLAAISTDVSYDPYEIGRPDRVVVICMGDLIDRGPDSRGVIERLLSGAPATGPLAGAQFIALRGNHEDYMTQFLADFSVAPGWLRNGGLEAIRSYVGHLPDGFVADYPALQRLLYRAMPPSHLRFLSRMPAKHVEGDYLFVHAGIRPEVPLERQDAYDMMWIREPFLSHTGPYPKMVVHGHTQVSEPEIHPNRIAIDTGAYRSGRLTCLVLEGAGRRFLST</sequence>
<evidence type="ECO:0000313" key="3">
    <source>
        <dbReference type="Proteomes" id="UP000251075"/>
    </source>
</evidence>
<dbReference type="GO" id="GO:0008803">
    <property type="term" value="F:bis(5'-nucleosyl)-tetraphosphatase (symmetrical) activity"/>
    <property type="evidence" value="ECO:0007669"/>
    <property type="project" value="TreeGrafter"/>
</dbReference>
<dbReference type="AlphaFoldDB" id="A0A364P2P0"/>
<proteinExistence type="predicted"/>
<feature type="domain" description="Calcineurin-like phosphoesterase" evidence="1">
    <location>
        <begin position="21"/>
        <end position="219"/>
    </location>
</feature>
<keyword evidence="3" id="KW-1185">Reference proteome</keyword>
<protein>
    <submittedName>
        <fullName evidence="2">Serine/threonine protein phosphatase</fullName>
    </submittedName>
</protein>
<dbReference type="InterPro" id="IPR029052">
    <property type="entry name" value="Metallo-depent_PP-like"/>
</dbReference>
<dbReference type="Proteomes" id="UP000251075">
    <property type="component" value="Unassembled WGS sequence"/>
</dbReference>
<dbReference type="Gene3D" id="3.60.21.10">
    <property type="match status" value="1"/>
</dbReference>
<name>A0A364P2P0_9PROT</name>
<gene>
    <name evidence="2" type="ORF">CU669_04280</name>
</gene>
<dbReference type="OrthoDB" id="9807890at2"/>
<dbReference type="InterPro" id="IPR004843">
    <property type="entry name" value="Calcineurin-like_PHP"/>
</dbReference>
<dbReference type="Pfam" id="PF00149">
    <property type="entry name" value="Metallophos"/>
    <property type="match status" value="1"/>
</dbReference>
<organism evidence="2 3">
    <name type="scientific">Paramagnetospirillum kuznetsovii</name>
    <dbReference type="NCBI Taxonomy" id="2053833"/>
    <lineage>
        <taxon>Bacteria</taxon>
        <taxon>Pseudomonadati</taxon>
        <taxon>Pseudomonadota</taxon>
        <taxon>Alphaproteobacteria</taxon>
        <taxon>Rhodospirillales</taxon>
        <taxon>Magnetospirillaceae</taxon>
        <taxon>Paramagnetospirillum</taxon>
    </lineage>
</organism>
<dbReference type="CDD" id="cd00144">
    <property type="entry name" value="MPP_PPP_family"/>
    <property type="match status" value="1"/>
</dbReference>
<reference evidence="2 3" key="1">
    <citation type="submission" date="2017-11" db="EMBL/GenBank/DDBJ databases">
        <title>Draft genome sequence of magnetotactic bacterium Magnetospirillum kuznetsovii LBB-42.</title>
        <authorList>
            <person name="Grouzdev D.S."/>
            <person name="Rysina M.S."/>
            <person name="Baslerov R.V."/>
            <person name="Koziaeva V."/>
        </authorList>
    </citation>
    <scope>NUCLEOTIDE SEQUENCE [LARGE SCALE GENOMIC DNA]</scope>
    <source>
        <strain evidence="2 3">LBB-42</strain>
    </source>
</reference>
<dbReference type="EMBL" id="PGTO01000002">
    <property type="protein sequence ID" value="RAU23355.1"/>
    <property type="molecule type" value="Genomic_DNA"/>
</dbReference>
<accession>A0A364P2P0</accession>
<dbReference type="GO" id="GO:0005737">
    <property type="term" value="C:cytoplasm"/>
    <property type="evidence" value="ECO:0007669"/>
    <property type="project" value="TreeGrafter"/>
</dbReference>
<dbReference type="GO" id="GO:0110154">
    <property type="term" value="P:RNA decapping"/>
    <property type="evidence" value="ECO:0007669"/>
    <property type="project" value="TreeGrafter"/>
</dbReference>
<dbReference type="GO" id="GO:0016791">
    <property type="term" value="F:phosphatase activity"/>
    <property type="evidence" value="ECO:0007669"/>
    <property type="project" value="TreeGrafter"/>
</dbReference>
<evidence type="ECO:0000313" key="2">
    <source>
        <dbReference type="EMBL" id="RAU23355.1"/>
    </source>
</evidence>
<evidence type="ECO:0000259" key="1">
    <source>
        <dbReference type="Pfam" id="PF00149"/>
    </source>
</evidence>
<dbReference type="InterPro" id="IPR050126">
    <property type="entry name" value="Ap4A_hydrolase"/>
</dbReference>
<dbReference type="PANTHER" id="PTHR42850:SF4">
    <property type="entry name" value="ZINC-DEPENDENT ENDOPOLYPHOSPHATASE"/>
    <property type="match status" value="1"/>
</dbReference>